<keyword evidence="3" id="KW-1185">Reference proteome</keyword>
<dbReference type="Proteomes" id="UP001268089">
    <property type="component" value="Unassembled WGS sequence"/>
</dbReference>
<dbReference type="SUPFAM" id="SSF69593">
    <property type="entry name" value="Glycerol-3-phosphate (1)-acyltransferase"/>
    <property type="match status" value="1"/>
</dbReference>
<evidence type="ECO:0000259" key="1">
    <source>
        <dbReference type="Pfam" id="PF01553"/>
    </source>
</evidence>
<protein>
    <recommendedName>
        <fullName evidence="1">Phospholipid/glycerol acyltransferase domain-containing protein</fullName>
    </recommendedName>
</protein>
<evidence type="ECO:0000313" key="3">
    <source>
        <dbReference type="Proteomes" id="UP001268089"/>
    </source>
</evidence>
<dbReference type="InterPro" id="IPR002123">
    <property type="entry name" value="Plipid/glycerol_acylTrfase"/>
</dbReference>
<dbReference type="Pfam" id="PF01553">
    <property type="entry name" value="Acyltransferase"/>
    <property type="match status" value="1"/>
</dbReference>
<name>A0ABU1ZKM8_9BURK</name>
<evidence type="ECO:0000313" key="2">
    <source>
        <dbReference type="EMBL" id="MDR7306104.1"/>
    </source>
</evidence>
<feature type="domain" description="Phospholipid/glycerol acyltransferase" evidence="1">
    <location>
        <begin position="79"/>
        <end position="222"/>
    </location>
</feature>
<organism evidence="2 3">
    <name type="scientific">Rhodoferax saidenbachensis</name>
    <dbReference type="NCBI Taxonomy" id="1484693"/>
    <lineage>
        <taxon>Bacteria</taxon>
        <taxon>Pseudomonadati</taxon>
        <taxon>Pseudomonadota</taxon>
        <taxon>Betaproteobacteria</taxon>
        <taxon>Burkholderiales</taxon>
        <taxon>Comamonadaceae</taxon>
        <taxon>Rhodoferax</taxon>
    </lineage>
</organism>
<reference evidence="2 3" key="1">
    <citation type="submission" date="2023-07" db="EMBL/GenBank/DDBJ databases">
        <title>Sorghum-associated microbial communities from plants grown in Nebraska, USA.</title>
        <authorList>
            <person name="Schachtman D."/>
        </authorList>
    </citation>
    <scope>NUCLEOTIDE SEQUENCE [LARGE SCALE GENOMIC DNA]</scope>
    <source>
        <strain evidence="2 3">BE308</strain>
    </source>
</reference>
<proteinExistence type="predicted"/>
<accession>A0ABU1ZKM8</accession>
<dbReference type="EMBL" id="JAVDXO010000002">
    <property type="protein sequence ID" value="MDR7306104.1"/>
    <property type="molecule type" value="Genomic_DNA"/>
</dbReference>
<sequence>MNSAGQRTLDSPAEFAACRDRFLASPLADTVLRWNFPNVSRGTIEQQAQGLHSTEEFQTTYVNPALQRILGQTSQGLSISGLNQLPVDRKFLFVSNHRCIITDAALVALNLLASGRGTCKVCVGDNLMTVPGVTELMLLLNGVSIKRSGSRRDVYSSAQKVAAYLARQITEQRYSVWLSQSPGRTKDGNDHTDPAIIKMLSLHAARSPANFDKLHIVPVAISYEFEPCAVQKVHETLLRRQHGSYQKQAGEDIAQIRDSLVADKGHIHLAFGQQLRLDGAAGDDVVQEVVDKIDAQIWRNYHVWNSNQIAHALLTQGQPDLATPYAQGFIRKLEQQIAELTSIGLNRAVVREALLRLYAQPVFNAHKTEVAEAVAP</sequence>
<comment type="caution">
    <text evidence="2">The sequence shown here is derived from an EMBL/GenBank/DDBJ whole genome shotgun (WGS) entry which is preliminary data.</text>
</comment>
<gene>
    <name evidence="2" type="ORF">J2X15_001382</name>
</gene>
<dbReference type="RefSeq" id="WP_310340717.1">
    <property type="nucleotide sequence ID" value="NZ_JAVDXO010000002.1"/>
</dbReference>